<evidence type="ECO:0000256" key="5">
    <source>
        <dbReference type="ARBA" id="ARBA00023136"/>
    </source>
</evidence>
<keyword evidence="1 7" id="KW-0285">Flavoprotein</keyword>
<dbReference type="HAMAP" id="MF_00853">
    <property type="entry name" value="HemG"/>
    <property type="match status" value="1"/>
</dbReference>
<keyword evidence="7" id="KW-1003">Cell membrane</keyword>
<accession>A0AAF0CV85</accession>
<reference evidence="9" key="1">
    <citation type="submission" date="2022-10" db="EMBL/GenBank/DDBJ databases">
        <title>Vagococcus sp. isolated from poultry meat.</title>
        <authorList>
            <person name="Johansson P."/>
            <person name="Bjorkroth J."/>
        </authorList>
    </citation>
    <scope>NUCLEOTIDE SEQUENCE</scope>
    <source>
        <strain evidence="9">STAA11</strain>
    </source>
</reference>
<dbReference type="PANTHER" id="PTHR38030:SF2">
    <property type="entry name" value="PROTOPORPHYRINOGEN IX DEHYDROGENASE [QUINONE]"/>
    <property type="match status" value="1"/>
</dbReference>
<keyword evidence="2 7" id="KW-0288">FMN</keyword>
<dbReference type="GO" id="GO:0010181">
    <property type="term" value="F:FMN binding"/>
    <property type="evidence" value="ECO:0007669"/>
    <property type="project" value="UniProtKB-UniRule"/>
</dbReference>
<gene>
    <name evidence="7 9" type="primary">hemG</name>
    <name evidence="9" type="ORF">OL234_01610</name>
</gene>
<organism evidence="9 10">
    <name type="scientific">Vagococcus intermedius</name>
    <dbReference type="NCBI Taxonomy" id="2991418"/>
    <lineage>
        <taxon>Bacteria</taxon>
        <taxon>Bacillati</taxon>
        <taxon>Bacillota</taxon>
        <taxon>Bacilli</taxon>
        <taxon>Lactobacillales</taxon>
        <taxon>Enterococcaceae</taxon>
        <taxon>Vagococcus</taxon>
    </lineage>
</organism>
<evidence type="ECO:0000313" key="9">
    <source>
        <dbReference type="EMBL" id="WEG73630.1"/>
    </source>
</evidence>
<dbReference type="KEGG" id="vie:OL234_01610"/>
<evidence type="ECO:0000256" key="7">
    <source>
        <dbReference type="HAMAP-Rule" id="MF_00853"/>
    </source>
</evidence>
<dbReference type="EMBL" id="CP110232">
    <property type="protein sequence ID" value="WEG73630.1"/>
    <property type="molecule type" value="Genomic_DNA"/>
</dbReference>
<comment type="catalytic activity">
    <reaction evidence="7">
        <text>protoporphyrinogen IX + 3 a menaquinone = protoporphyrin IX + 3 a menaquinol</text>
        <dbReference type="Rhea" id="RHEA:27409"/>
        <dbReference type="Rhea" id="RHEA-COMP:9537"/>
        <dbReference type="Rhea" id="RHEA-COMP:9539"/>
        <dbReference type="ChEBI" id="CHEBI:16374"/>
        <dbReference type="ChEBI" id="CHEBI:18151"/>
        <dbReference type="ChEBI" id="CHEBI:57306"/>
        <dbReference type="ChEBI" id="CHEBI:57307"/>
        <dbReference type="EC" id="1.3.5.3"/>
    </reaction>
</comment>
<dbReference type="PANTHER" id="PTHR38030">
    <property type="entry name" value="PROTOPORPHYRINOGEN IX DEHYDROGENASE [MENAQUINONE]"/>
    <property type="match status" value="1"/>
</dbReference>
<dbReference type="GO" id="GO:0005886">
    <property type="term" value="C:plasma membrane"/>
    <property type="evidence" value="ECO:0007669"/>
    <property type="project" value="UniProtKB-SubCell"/>
</dbReference>
<comment type="catalytic activity">
    <reaction evidence="7">
        <text>protoporphyrinogen IX + 3 a ubiquinone = protoporphyrin IX + 3 a ubiquinol</text>
        <dbReference type="Rhea" id="RHEA:63936"/>
        <dbReference type="Rhea" id="RHEA-COMP:9565"/>
        <dbReference type="Rhea" id="RHEA-COMP:9566"/>
        <dbReference type="ChEBI" id="CHEBI:16389"/>
        <dbReference type="ChEBI" id="CHEBI:17976"/>
        <dbReference type="ChEBI" id="CHEBI:57306"/>
        <dbReference type="ChEBI" id="CHEBI:57307"/>
    </reaction>
</comment>
<comment type="cofactor">
    <cofactor evidence="7">
        <name>FMN</name>
        <dbReference type="ChEBI" id="CHEBI:58210"/>
    </cofactor>
    <text evidence="7">Binds 1 FMN non-covalently per subunit.</text>
</comment>
<comment type="similarity">
    <text evidence="7">Belongs to the HemG family.</text>
</comment>
<dbReference type="EC" id="1.3.5.3" evidence="7"/>
<proteinExistence type="inferred from homology"/>
<dbReference type="GO" id="GO:0006782">
    <property type="term" value="P:protoporphyrinogen IX biosynthetic process"/>
    <property type="evidence" value="ECO:0007669"/>
    <property type="project" value="UniProtKB-UniRule"/>
</dbReference>
<dbReference type="AlphaFoldDB" id="A0AAF0CV85"/>
<dbReference type="GO" id="GO:0004729">
    <property type="term" value="F:oxygen-dependent protoporphyrinogen oxidase activity"/>
    <property type="evidence" value="ECO:0007669"/>
    <property type="project" value="InterPro"/>
</dbReference>
<evidence type="ECO:0000256" key="6">
    <source>
        <dbReference type="ARBA" id="ARBA00023244"/>
    </source>
</evidence>
<comment type="function">
    <text evidence="7">Catalyzes the 6-electron oxidation of protoporphyrinogen IX to form protoporphyrin IX; under anaerobic conditions uses menaquinone as an electron acceptor, under aerobic conditions uses ubiquinone as an electron acceptor.</text>
</comment>
<dbReference type="Proteomes" id="UP001179647">
    <property type="component" value="Chromosome"/>
</dbReference>
<keyword evidence="4 7" id="KW-0560">Oxidoreductase</keyword>
<dbReference type="Gene3D" id="3.40.50.360">
    <property type="match status" value="1"/>
</dbReference>
<protein>
    <recommendedName>
        <fullName evidence="7">Protoporphyrinogen IX dehydrogenase [quinone]</fullName>
        <ecNumber evidence="7">1.3.5.3</ecNumber>
    </recommendedName>
    <alternativeName>
        <fullName evidence="7">Protoporphyrinogen IX dehydrogenase [menaquinone]</fullName>
    </alternativeName>
    <alternativeName>
        <fullName evidence="7">Protoporphyrinogen IX dehydrogenase [ubiquinone]</fullName>
    </alternativeName>
    <alternativeName>
        <fullName evidence="7">Protoporphyrinogen oxidase</fullName>
        <shortName evidence="7">PPO</shortName>
    </alternativeName>
</protein>
<dbReference type="InterPro" id="IPR052200">
    <property type="entry name" value="Protoporphyrinogen_IX_DH"/>
</dbReference>
<evidence type="ECO:0000256" key="2">
    <source>
        <dbReference type="ARBA" id="ARBA00022643"/>
    </source>
</evidence>
<keyword evidence="10" id="KW-1185">Reference proteome</keyword>
<keyword evidence="5" id="KW-0472">Membrane</keyword>
<sequence>MIAIVYATIDGQSQKVAEFIKEEVGVTGEVVELVSIETIDERLLNMANKIIVIASIRYGKFSKKVYRFVEDYRPALTEKKADFIGINLIARSPEKQQIATNVYVRKFLEKVTWQPVNVEIVAGALRYTKYKWFDKTMIKLIMKLTDGPTDTSVDTEFTDWSQISDYVQSKIIS</sequence>
<feature type="domain" description="Flavodoxin" evidence="8">
    <location>
        <begin position="4"/>
        <end position="152"/>
    </location>
</feature>
<keyword evidence="3 7" id="KW-0547">Nucleotide-binding</keyword>
<dbReference type="InterPro" id="IPR026816">
    <property type="entry name" value="Flavodoxin_dom"/>
</dbReference>
<evidence type="ECO:0000259" key="8">
    <source>
        <dbReference type="Pfam" id="PF12724"/>
    </source>
</evidence>
<comment type="catalytic activity">
    <reaction evidence="7">
        <text>protoporphyrinogen IX + 3 a quinone = protoporphyrin IX + 3 a quinol</text>
        <dbReference type="Rhea" id="RHEA:65032"/>
        <dbReference type="ChEBI" id="CHEBI:24646"/>
        <dbReference type="ChEBI" id="CHEBI:57306"/>
        <dbReference type="ChEBI" id="CHEBI:57307"/>
        <dbReference type="ChEBI" id="CHEBI:132124"/>
        <dbReference type="EC" id="1.3.5.3"/>
    </reaction>
</comment>
<dbReference type="InterPro" id="IPR029039">
    <property type="entry name" value="Flavoprotein-like_sf"/>
</dbReference>
<dbReference type="Pfam" id="PF12724">
    <property type="entry name" value="Flavodoxin_5"/>
    <property type="match status" value="1"/>
</dbReference>
<keyword evidence="6 7" id="KW-0627">Porphyrin biosynthesis</keyword>
<dbReference type="InterPro" id="IPR044264">
    <property type="entry name" value="HemG"/>
</dbReference>
<comment type="subcellular location">
    <subcellularLocation>
        <location evidence="7">Cell membrane</location>
        <topology evidence="7">Peripheral membrane protein</topology>
    </subcellularLocation>
</comment>
<dbReference type="RefSeq" id="WP_275469430.1">
    <property type="nucleotide sequence ID" value="NZ_CP110232.1"/>
</dbReference>
<comment type="pathway">
    <text evidence="7">Porphyrin-containing compound metabolism; protoporphyrin-IX biosynthesis; protoporphyrin-IX from protoporphyrinogen-IX: step 1/1.</text>
</comment>
<evidence type="ECO:0000256" key="3">
    <source>
        <dbReference type="ARBA" id="ARBA00022741"/>
    </source>
</evidence>
<name>A0AAF0CV85_9ENTE</name>
<evidence type="ECO:0000256" key="4">
    <source>
        <dbReference type="ARBA" id="ARBA00023002"/>
    </source>
</evidence>
<dbReference type="NCBIfam" id="NF008316">
    <property type="entry name" value="PRK11104.1"/>
    <property type="match status" value="1"/>
</dbReference>
<evidence type="ECO:0000313" key="10">
    <source>
        <dbReference type="Proteomes" id="UP001179647"/>
    </source>
</evidence>
<dbReference type="SUPFAM" id="SSF52218">
    <property type="entry name" value="Flavoproteins"/>
    <property type="match status" value="1"/>
</dbReference>
<evidence type="ECO:0000256" key="1">
    <source>
        <dbReference type="ARBA" id="ARBA00022630"/>
    </source>
</evidence>
<dbReference type="GO" id="GO:0070819">
    <property type="term" value="F:menaquinone-dependent protoporphyrinogen oxidase activity"/>
    <property type="evidence" value="ECO:0007669"/>
    <property type="project" value="UniProtKB-UniRule"/>
</dbReference>